<evidence type="ECO:0000313" key="3">
    <source>
        <dbReference type="Proteomes" id="UP000799757"/>
    </source>
</evidence>
<dbReference type="EMBL" id="MU001752">
    <property type="protein sequence ID" value="KAF2800164.1"/>
    <property type="molecule type" value="Genomic_DNA"/>
</dbReference>
<feature type="compositionally biased region" description="Gly residues" evidence="1">
    <location>
        <begin position="109"/>
        <end position="118"/>
    </location>
</feature>
<feature type="region of interest" description="Disordered" evidence="1">
    <location>
        <begin position="68"/>
        <end position="88"/>
    </location>
</feature>
<organism evidence="2 3">
    <name type="scientific">Melanomma pulvis-pyrius CBS 109.77</name>
    <dbReference type="NCBI Taxonomy" id="1314802"/>
    <lineage>
        <taxon>Eukaryota</taxon>
        <taxon>Fungi</taxon>
        <taxon>Dikarya</taxon>
        <taxon>Ascomycota</taxon>
        <taxon>Pezizomycotina</taxon>
        <taxon>Dothideomycetes</taxon>
        <taxon>Pleosporomycetidae</taxon>
        <taxon>Pleosporales</taxon>
        <taxon>Melanommataceae</taxon>
        <taxon>Melanomma</taxon>
    </lineage>
</organism>
<feature type="region of interest" description="Disordered" evidence="1">
    <location>
        <begin position="651"/>
        <end position="683"/>
    </location>
</feature>
<keyword evidence="3" id="KW-1185">Reference proteome</keyword>
<gene>
    <name evidence="2" type="ORF">K505DRAFT_413175</name>
</gene>
<dbReference type="AlphaFoldDB" id="A0A6A6XWM6"/>
<feature type="region of interest" description="Disordered" evidence="1">
    <location>
        <begin position="1"/>
        <end position="25"/>
    </location>
</feature>
<feature type="compositionally biased region" description="Polar residues" evidence="1">
    <location>
        <begin position="541"/>
        <end position="554"/>
    </location>
</feature>
<sequence>MTGVDNEPQRDQRDGWLAISEEAPDKKECGEAPRFYLKAGSSIRKPVVGLKARAYWSGHMVALYPQRQREGNRDGGNGGPQSPGGSQGAWRVVVRHLERSKTASTAGSALGGRAGAGEGWPARARKGRRAQRPAWAVQRQTKGGSRRFRKKASGQDSHDRGVDRGSNAQTSTPLRLPAGSHGQAKDQGLCVMRRPGPADEDHGATFGASPERFALAMPLLAMGAHSDRGLVPGARHERCCIMAKSSPVPEPAAVFCDWRRASNAALAMVVYAFPLPAQKTEFKGPLSHGRDRLWEQGLCCRDSQNVQSHCQLRIDYLVGSRVRSHPTTSYSKDFGFDHRSARVCAAFATVTDTNTLCRLAVLAPNQPGSALENSCKDLQSGIAASSTRPIRHRSLFVLLFPANDIWGTFSIPANMGVRLLLLLAPFSGRCSDSAMVLCSHVASCRIFDPLGIELKTPPSLLVLRVLVVSLARCGDRGRGGGGLGVVQSKGTYRAARRGGKALKPNHPEHKVSKEEVCTGPAITSVHFQCNPTPVLRAPFDSPTNARTAASNPESVPQAHLDPHPDTHALGHLRFSISPPSLPPGRAPAPATTIASVHPLAFHCASLSRLAVRQQPQKPWLVPFCTLPILSRMPASGTYTPASANAQQHIGEIQTTPGVPQDQPEPRGPEQPTKYTLERKVKTL</sequence>
<evidence type="ECO:0000256" key="1">
    <source>
        <dbReference type="SAM" id="MobiDB-lite"/>
    </source>
</evidence>
<proteinExistence type="predicted"/>
<name>A0A6A6XWM6_9PLEO</name>
<feature type="region of interest" description="Disordered" evidence="1">
    <location>
        <begin position="101"/>
        <end position="186"/>
    </location>
</feature>
<accession>A0A6A6XWM6</accession>
<protein>
    <submittedName>
        <fullName evidence="2">Uncharacterized protein</fullName>
    </submittedName>
</protein>
<reference evidence="2" key="1">
    <citation type="journal article" date="2020" name="Stud. Mycol.">
        <title>101 Dothideomycetes genomes: a test case for predicting lifestyles and emergence of pathogens.</title>
        <authorList>
            <person name="Haridas S."/>
            <person name="Albert R."/>
            <person name="Binder M."/>
            <person name="Bloem J."/>
            <person name="Labutti K."/>
            <person name="Salamov A."/>
            <person name="Andreopoulos B."/>
            <person name="Baker S."/>
            <person name="Barry K."/>
            <person name="Bills G."/>
            <person name="Bluhm B."/>
            <person name="Cannon C."/>
            <person name="Castanera R."/>
            <person name="Culley D."/>
            <person name="Daum C."/>
            <person name="Ezra D."/>
            <person name="Gonzalez J."/>
            <person name="Henrissat B."/>
            <person name="Kuo A."/>
            <person name="Liang C."/>
            <person name="Lipzen A."/>
            <person name="Lutzoni F."/>
            <person name="Magnuson J."/>
            <person name="Mondo S."/>
            <person name="Nolan M."/>
            <person name="Ohm R."/>
            <person name="Pangilinan J."/>
            <person name="Park H.-J."/>
            <person name="Ramirez L."/>
            <person name="Alfaro M."/>
            <person name="Sun H."/>
            <person name="Tritt A."/>
            <person name="Yoshinaga Y."/>
            <person name="Zwiers L.-H."/>
            <person name="Turgeon B."/>
            <person name="Goodwin S."/>
            <person name="Spatafora J."/>
            <person name="Crous P."/>
            <person name="Grigoriev I."/>
        </authorList>
    </citation>
    <scope>NUCLEOTIDE SEQUENCE</scope>
    <source>
        <strain evidence="2">CBS 109.77</strain>
    </source>
</reference>
<dbReference type="Proteomes" id="UP000799757">
    <property type="component" value="Unassembled WGS sequence"/>
</dbReference>
<feature type="compositionally biased region" description="Gly residues" evidence="1">
    <location>
        <begin position="74"/>
        <end position="87"/>
    </location>
</feature>
<evidence type="ECO:0000313" key="2">
    <source>
        <dbReference type="EMBL" id="KAF2800164.1"/>
    </source>
</evidence>
<feature type="region of interest" description="Disordered" evidence="1">
    <location>
        <begin position="540"/>
        <end position="589"/>
    </location>
</feature>